<evidence type="ECO:0000256" key="6">
    <source>
        <dbReference type="ARBA" id="ARBA00042926"/>
    </source>
</evidence>
<evidence type="ECO:0000313" key="14">
    <source>
        <dbReference type="Proteomes" id="UP001142055"/>
    </source>
</evidence>
<comment type="catalytic activity">
    <reaction evidence="9">
        <text>(1R,2R)-1,2-dihydrobenzene-1,2-diol + NADP(+) = catechol + NADPH + H(+)</text>
        <dbReference type="Rhea" id="RHEA:16729"/>
        <dbReference type="ChEBI" id="CHEBI:10702"/>
        <dbReference type="ChEBI" id="CHEBI:15378"/>
        <dbReference type="ChEBI" id="CHEBI:18135"/>
        <dbReference type="ChEBI" id="CHEBI:57783"/>
        <dbReference type="ChEBI" id="CHEBI:58349"/>
        <dbReference type="EC" id="1.3.1.20"/>
    </reaction>
</comment>
<evidence type="ECO:0000259" key="12">
    <source>
        <dbReference type="Pfam" id="PF22725"/>
    </source>
</evidence>
<evidence type="ECO:0000256" key="5">
    <source>
        <dbReference type="ARBA" id="ARBA00040603"/>
    </source>
</evidence>
<feature type="domain" description="GFO/IDH/MocA-like oxidoreductase" evidence="12">
    <location>
        <begin position="129"/>
        <end position="242"/>
    </location>
</feature>
<dbReference type="InterPro" id="IPR050984">
    <property type="entry name" value="Gfo/Idh/MocA_domain"/>
</dbReference>
<dbReference type="Gene3D" id="3.30.360.10">
    <property type="entry name" value="Dihydrodipicolinate Reductase, domain 2"/>
    <property type="match status" value="1"/>
</dbReference>
<feature type="domain" description="Gfo/Idh/MocA-like oxidoreductase N-terminal" evidence="11">
    <location>
        <begin position="25"/>
        <end position="115"/>
    </location>
</feature>
<name>A0A9Q0MEP2_BLOTA</name>
<evidence type="ECO:0000313" key="13">
    <source>
        <dbReference type="EMBL" id="KAJ6224179.1"/>
    </source>
</evidence>
<dbReference type="Gene3D" id="3.40.50.720">
    <property type="entry name" value="NAD(P)-binding Rossmann-like Domain"/>
    <property type="match status" value="1"/>
</dbReference>
<dbReference type="InterPro" id="IPR036291">
    <property type="entry name" value="NAD(P)-bd_dom_sf"/>
</dbReference>
<dbReference type="EC" id="1.3.1.20" evidence="3"/>
<comment type="catalytic activity">
    <reaction evidence="10">
        <text>D-xylose + NADP(+) = D-xylono-1,5-lactone + NADPH + H(+)</text>
        <dbReference type="Rhea" id="RHEA:22000"/>
        <dbReference type="ChEBI" id="CHEBI:15378"/>
        <dbReference type="ChEBI" id="CHEBI:15867"/>
        <dbReference type="ChEBI" id="CHEBI:53455"/>
        <dbReference type="ChEBI" id="CHEBI:57783"/>
        <dbReference type="ChEBI" id="CHEBI:58349"/>
        <dbReference type="EC" id="1.1.1.179"/>
    </reaction>
</comment>
<evidence type="ECO:0000256" key="8">
    <source>
        <dbReference type="ARBA" id="ARBA00043025"/>
    </source>
</evidence>
<evidence type="ECO:0000256" key="9">
    <source>
        <dbReference type="ARBA" id="ARBA00047423"/>
    </source>
</evidence>
<dbReference type="EMBL" id="JAPWDV010000001">
    <property type="protein sequence ID" value="KAJ6224179.1"/>
    <property type="molecule type" value="Genomic_DNA"/>
</dbReference>
<evidence type="ECO:0000256" key="7">
    <source>
        <dbReference type="ARBA" id="ARBA00042988"/>
    </source>
</evidence>
<dbReference type="GO" id="GO:0047115">
    <property type="term" value="F:trans-1,2-dihydrobenzene-1,2-diol dehydrogenase activity"/>
    <property type="evidence" value="ECO:0007669"/>
    <property type="project" value="UniProtKB-EC"/>
</dbReference>
<protein>
    <recommendedName>
        <fullName evidence="5">Trans-1,2-dihydrobenzene-1,2-diol dehydrogenase</fullName>
        <ecNumber evidence="4">1.1.1.179</ecNumber>
        <ecNumber evidence="3">1.3.1.20</ecNumber>
    </recommendedName>
    <alternativeName>
        <fullName evidence="8">D-xylose 1-dehydrogenase</fullName>
    </alternativeName>
    <alternativeName>
        <fullName evidence="7">D-xylose-NADP dehydrogenase</fullName>
    </alternativeName>
    <alternativeName>
        <fullName evidence="6">Dimeric dihydrodiol dehydrogenase</fullName>
    </alternativeName>
</protein>
<evidence type="ECO:0000256" key="2">
    <source>
        <dbReference type="ARBA" id="ARBA00023002"/>
    </source>
</evidence>
<reference evidence="13" key="1">
    <citation type="submission" date="2022-12" db="EMBL/GenBank/DDBJ databases">
        <title>Genome assemblies of Blomia tropicalis.</title>
        <authorList>
            <person name="Cui Y."/>
        </authorList>
    </citation>
    <scope>NUCLEOTIDE SEQUENCE</scope>
    <source>
        <tissue evidence="13">Adult mites</tissue>
    </source>
</reference>
<dbReference type="OMA" id="KMIQAPF"/>
<evidence type="ECO:0000259" key="11">
    <source>
        <dbReference type="Pfam" id="PF01408"/>
    </source>
</evidence>
<sequence length="327" mass="36395">MMRKEDFSVLYWGVAGAGKISTDFFVAVASRSIEAAKKFSILHQIGLSYGSYELLAQDNAVQIVYIGNLNTDHFETAKLFLDHGKHVLMEKPLTMNAKQTIELTSYAKNKGLFLMEALWSRFLPAYEFVMEQIKSGTIGRPLSVDASFGEAGLDQVDRLVKKKLGGGTILDLGVYAINIIQMTFDNEFPLKIGAVGHLNEDGVDLSVAASLKYSNGRSGTLRTHSQVNMPNEAVIVGTDGIIKLERMFHCADTVHVNGVRHEFPLGPNTKLMNFFNSRGLRFEADAVRQALINGQCEHETMKHEHSVTIARIEDEIRRQIGVRFDVD</sequence>
<proteinExistence type="inferred from homology"/>
<comment type="caution">
    <text evidence="13">The sequence shown here is derived from an EMBL/GenBank/DDBJ whole genome shotgun (WGS) entry which is preliminary data.</text>
</comment>
<evidence type="ECO:0000256" key="1">
    <source>
        <dbReference type="ARBA" id="ARBA00010928"/>
    </source>
</evidence>
<evidence type="ECO:0000256" key="3">
    <source>
        <dbReference type="ARBA" id="ARBA00038853"/>
    </source>
</evidence>
<dbReference type="PANTHER" id="PTHR22604:SF105">
    <property type="entry name" value="TRANS-1,2-DIHYDROBENZENE-1,2-DIOL DEHYDROGENASE"/>
    <property type="match status" value="1"/>
</dbReference>
<keyword evidence="2" id="KW-0560">Oxidoreductase</keyword>
<keyword evidence="14" id="KW-1185">Reference proteome</keyword>
<evidence type="ECO:0000256" key="4">
    <source>
        <dbReference type="ARBA" id="ARBA00038984"/>
    </source>
</evidence>
<comment type="similarity">
    <text evidence="1">Belongs to the Gfo/Idh/MocA family.</text>
</comment>
<dbReference type="InterPro" id="IPR000683">
    <property type="entry name" value="Gfo/Idh/MocA-like_OxRdtase_N"/>
</dbReference>
<dbReference type="Pfam" id="PF22725">
    <property type="entry name" value="GFO_IDH_MocA_C3"/>
    <property type="match status" value="1"/>
</dbReference>
<dbReference type="SUPFAM" id="SSF51735">
    <property type="entry name" value="NAD(P)-binding Rossmann-fold domains"/>
    <property type="match status" value="1"/>
</dbReference>
<organism evidence="13 14">
    <name type="scientific">Blomia tropicalis</name>
    <name type="common">Mite</name>
    <dbReference type="NCBI Taxonomy" id="40697"/>
    <lineage>
        <taxon>Eukaryota</taxon>
        <taxon>Metazoa</taxon>
        <taxon>Ecdysozoa</taxon>
        <taxon>Arthropoda</taxon>
        <taxon>Chelicerata</taxon>
        <taxon>Arachnida</taxon>
        <taxon>Acari</taxon>
        <taxon>Acariformes</taxon>
        <taxon>Sarcoptiformes</taxon>
        <taxon>Astigmata</taxon>
        <taxon>Glycyphagoidea</taxon>
        <taxon>Echimyopodidae</taxon>
        <taxon>Blomia</taxon>
    </lineage>
</organism>
<dbReference type="SUPFAM" id="SSF55347">
    <property type="entry name" value="Glyceraldehyde-3-phosphate dehydrogenase-like, C-terminal domain"/>
    <property type="match status" value="1"/>
</dbReference>
<dbReference type="EC" id="1.1.1.179" evidence="4"/>
<dbReference type="PANTHER" id="PTHR22604">
    <property type="entry name" value="OXIDOREDUCTASES"/>
    <property type="match status" value="1"/>
</dbReference>
<evidence type="ECO:0000256" key="10">
    <source>
        <dbReference type="ARBA" id="ARBA00049233"/>
    </source>
</evidence>
<dbReference type="GO" id="GO:0047837">
    <property type="term" value="F:D-xylose 1-dehydrogenase (NADP+) activity"/>
    <property type="evidence" value="ECO:0007669"/>
    <property type="project" value="UniProtKB-EC"/>
</dbReference>
<dbReference type="GO" id="GO:0000166">
    <property type="term" value="F:nucleotide binding"/>
    <property type="evidence" value="ECO:0007669"/>
    <property type="project" value="InterPro"/>
</dbReference>
<gene>
    <name evidence="13" type="ORF">RDWZM_002724</name>
</gene>
<dbReference type="Proteomes" id="UP001142055">
    <property type="component" value="Chromosome 1"/>
</dbReference>
<dbReference type="AlphaFoldDB" id="A0A9Q0MEP2"/>
<dbReference type="InterPro" id="IPR055170">
    <property type="entry name" value="GFO_IDH_MocA-like_dom"/>
</dbReference>
<accession>A0A9Q0MEP2</accession>
<dbReference type="Pfam" id="PF01408">
    <property type="entry name" value="GFO_IDH_MocA"/>
    <property type="match status" value="1"/>
</dbReference>